<dbReference type="AlphaFoldDB" id="A0AAW2H6P1"/>
<evidence type="ECO:0000256" key="15">
    <source>
        <dbReference type="ARBA" id="ARBA00023136"/>
    </source>
</evidence>
<evidence type="ECO:0000256" key="17">
    <source>
        <dbReference type="SAM" id="Phobius"/>
    </source>
</evidence>
<keyword evidence="8" id="KW-0479">Metal-binding</keyword>
<dbReference type="GO" id="GO:0046872">
    <property type="term" value="F:metal ion binding"/>
    <property type="evidence" value="ECO:0007669"/>
    <property type="project" value="UniProtKB-KW"/>
</dbReference>
<evidence type="ECO:0000256" key="6">
    <source>
        <dbReference type="ARBA" id="ARBA00022553"/>
    </source>
</evidence>
<dbReference type="InterPro" id="IPR008250">
    <property type="entry name" value="ATPase_P-typ_transduc_dom_A_sf"/>
</dbReference>
<comment type="catalytic activity">
    <reaction evidence="16">
        <text>Ca(2+)(in) + ATP + H2O = Ca(2+)(out) + ADP + phosphate + H(+)</text>
        <dbReference type="Rhea" id="RHEA:18105"/>
        <dbReference type="ChEBI" id="CHEBI:15377"/>
        <dbReference type="ChEBI" id="CHEBI:15378"/>
        <dbReference type="ChEBI" id="CHEBI:29108"/>
        <dbReference type="ChEBI" id="CHEBI:30616"/>
        <dbReference type="ChEBI" id="CHEBI:43474"/>
        <dbReference type="ChEBI" id="CHEBI:456216"/>
        <dbReference type="EC" id="7.2.2.10"/>
    </reaction>
</comment>
<dbReference type="GO" id="GO:0015444">
    <property type="term" value="F:P-type magnesium transporter activity"/>
    <property type="evidence" value="ECO:0007669"/>
    <property type="project" value="InterPro"/>
</dbReference>
<dbReference type="GO" id="GO:0005886">
    <property type="term" value="C:plasma membrane"/>
    <property type="evidence" value="ECO:0007669"/>
    <property type="project" value="UniProtKB-SubCell"/>
</dbReference>
<feature type="domain" description="P-type ATPase A" evidence="18">
    <location>
        <begin position="2"/>
        <end position="82"/>
    </location>
</feature>
<dbReference type="Pfam" id="PF00689">
    <property type="entry name" value="Cation_ATPase_C"/>
    <property type="match status" value="1"/>
</dbReference>
<keyword evidence="10" id="KW-0067">ATP-binding</keyword>
<evidence type="ECO:0000256" key="13">
    <source>
        <dbReference type="ARBA" id="ARBA00022967"/>
    </source>
</evidence>
<comment type="similarity">
    <text evidence="3">Belongs to the cation transport ATPase (P-type) (TC 3.A.3) family. Type IIIA subfamily.</text>
</comment>
<proteinExistence type="inferred from homology"/>
<evidence type="ECO:0000256" key="11">
    <source>
        <dbReference type="ARBA" id="ARBA00022842"/>
    </source>
</evidence>
<dbReference type="EC" id="7.2.2.10" evidence="4"/>
<dbReference type="Gene3D" id="1.20.1110.10">
    <property type="entry name" value="Calcium-transporting ATPase, transmembrane domain"/>
    <property type="match status" value="2"/>
</dbReference>
<evidence type="ECO:0000256" key="16">
    <source>
        <dbReference type="ARBA" id="ARBA00048694"/>
    </source>
</evidence>
<dbReference type="SUPFAM" id="SSF56784">
    <property type="entry name" value="HAD-like"/>
    <property type="match status" value="1"/>
</dbReference>
<keyword evidence="14 17" id="KW-1133">Transmembrane helix</keyword>
<dbReference type="InterPro" id="IPR001757">
    <property type="entry name" value="P_typ_ATPase"/>
</dbReference>
<gene>
    <name evidence="20" type="ORF">PYX00_010951</name>
</gene>
<dbReference type="SUPFAM" id="SSF81665">
    <property type="entry name" value="Calcium ATPase, transmembrane domain M"/>
    <property type="match status" value="1"/>
</dbReference>
<dbReference type="InterPro" id="IPR036412">
    <property type="entry name" value="HAD-like_sf"/>
</dbReference>
<dbReference type="InterPro" id="IPR018303">
    <property type="entry name" value="ATPase_P-typ_P_site"/>
</dbReference>
<evidence type="ECO:0000259" key="19">
    <source>
        <dbReference type="Pfam" id="PF00689"/>
    </source>
</evidence>
<evidence type="ECO:0000256" key="10">
    <source>
        <dbReference type="ARBA" id="ARBA00022840"/>
    </source>
</evidence>
<protein>
    <recommendedName>
        <fullName evidence="4">P-type Ca(2+) transporter</fullName>
        <ecNumber evidence="4">7.2.2.10</ecNumber>
    </recommendedName>
</protein>
<feature type="transmembrane region" description="Helical" evidence="17">
    <location>
        <begin position="518"/>
        <end position="538"/>
    </location>
</feature>
<dbReference type="InterPro" id="IPR023299">
    <property type="entry name" value="ATPase_P-typ_cyto_dom_N"/>
</dbReference>
<dbReference type="NCBIfam" id="TIGR01494">
    <property type="entry name" value="ATPase_P-type"/>
    <property type="match status" value="2"/>
</dbReference>
<accession>A0AAW2H6P1</accession>
<comment type="caution">
    <text evidence="20">The sequence shown here is derived from an EMBL/GenBank/DDBJ whole genome shotgun (WGS) entry which is preliminary data.</text>
</comment>
<feature type="transmembrane region" description="Helical" evidence="17">
    <location>
        <begin position="577"/>
        <end position="599"/>
    </location>
</feature>
<evidence type="ECO:0000256" key="7">
    <source>
        <dbReference type="ARBA" id="ARBA00022692"/>
    </source>
</evidence>
<dbReference type="InterPro" id="IPR006068">
    <property type="entry name" value="ATPase_P-typ_cation-transptr_C"/>
</dbReference>
<feature type="transmembrane region" description="Helical" evidence="17">
    <location>
        <begin position="130"/>
        <end position="153"/>
    </location>
</feature>
<dbReference type="InterPro" id="IPR044492">
    <property type="entry name" value="P_typ_ATPase_HD_dom"/>
</dbReference>
<keyword evidence="12" id="KW-0703">Sarcoplasmic reticulum</keyword>
<dbReference type="GO" id="GO:0033017">
    <property type="term" value="C:sarcoplasmic reticulum membrane"/>
    <property type="evidence" value="ECO:0007669"/>
    <property type="project" value="UniProtKB-SubCell"/>
</dbReference>
<dbReference type="SUPFAM" id="SSF81653">
    <property type="entry name" value="Calcium ATPase, transduction domain A"/>
    <property type="match status" value="1"/>
</dbReference>
<dbReference type="SFLD" id="SFLDS00003">
    <property type="entry name" value="Haloacid_Dehalogenase"/>
    <property type="match status" value="1"/>
</dbReference>
<evidence type="ECO:0000259" key="18">
    <source>
        <dbReference type="Pfam" id="PF00122"/>
    </source>
</evidence>
<evidence type="ECO:0000256" key="8">
    <source>
        <dbReference type="ARBA" id="ARBA00022723"/>
    </source>
</evidence>
<dbReference type="EMBL" id="JARGDH010000032">
    <property type="protein sequence ID" value="KAL0264032.1"/>
    <property type="molecule type" value="Genomic_DNA"/>
</dbReference>
<keyword evidence="15 17" id="KW-0472">Membrane</keyword>
<dbReference type="InterPro" id="IPR059000">
    <property type="entry name" value="ATPase_P-type_domA"/>
</dbReference>
<name>A0AAW2H6P1_9NEOP</name>
<dbReference type="SFLD" id="SFLDF00027">
    <property type="entry name" value="p-type_atpase"/>
    <property type="match status" value="1"/>
</dbReference>
<evidence type="ECO:0000256" key="3">
    <source>
        <dbReference type="ARBA" id="ARBA00008804"/>
    </source>
</evidence>
<organism evidence="20">
    <name type="scientific">Menopon gallinae</name>
    <name type="common">poultry shaft louse</name>
    <dbReference type="NCBI Taxonomy" id="328185"/>
    <lineage>
        <taxon>Eukaryota</taxon>
        <taxon>Metazoa</taxon>
        <taxon>Ecdysozoa</taxon>
        <taxon>Arthropoda</taxon>
        <taxon>Hexapoda</taxon>
        <taxon>Insecta</taxon>
        <taxon>Pterygota</taxon>
        <taxon>Neoptera</taxon>
        <taxon>Paraneoptera</taxon>
        <taxon>Psocodea</taxon>
        <taxon>Troctomorpha</taxon>
        <taxon>Phthiraptera</taxon>
        <taxon>Amblycera</taxon>
        <taxon>Menoponidae</taxon>
        <taxon>Menopon</taxon>
    </lineage>
</organism>
<keyword evidence="13" id="KW-1278">Translocase</keyword>
<dbReference type="PRINTS" id="PR01836">
    <property type="entry name" value="MGATPASE"/>
</dbReference>
<feature type="domain" description="Cation-transporting P-type ATPase C-terminal" evidence="19">
    <location>
        <begin position="534"/>
        <end position="600"/>
    </location>
</feature>
<sequence>MIPADVRILTCKDLFIAQSALTGESLPIEKVSELSEEEKKSQDLIERNNLAFMGTDVISGTATALVVSTGSYTLFGKMAHQVLHEKPLVSDFQRGIKKVSYLLIQFMLAMVPIVLLINGFTKGDWLQASLFALSVAVGLTPEMLPMIVTATLAKGSLFLSKKKVIVKNLESIQSFGAMNVLCTDKTGTLTQDKIVLERYLDLSQREISKVLELGYLNSFHQTGLKNLLDVAILAHEEEVQQLIDLQHDYEKVDEVPFDFVRKRMSVIVCEKGEKNLLICKGASSQILKVSSHIIDKDGILELNEAQRKRVNELLDMLSRQGLRVVAVAYREFELSQSVFSVKDEEDLTIAGFIAFLDPPKESTAPALRALHASGVEVKILTGDNELVTKTICRQVNLLVKGVLLGTEIDEMSDVELQEWVDKTNVFARLTPFHKQRIVKALQDKGHVVGFMGDGINDAPALKSADIGISVDSAVDIAKESADLILLEKSLMVLEDGILEGRKTFSNMMKYIRMTASSNFGNVLSVMVASVFLPFLPMLPIQLLTQNLLYDISQTAIPFDSVDKEDIMRPQTWNPKSLARFMVFFGPLSSIFDIATYLILCSYLKSIAFKNLNDKLLCVRNPNGTGASKS</sequence>
<dbReference type="Gene3D" id="2.70.150.10">
    <property type="entry name" value="Calcium-transporting ATPase, cytoplasmic transduction domain A"/>
    <property type="match status" value="1"/>
</dbReference>
<dbReference type="Gene3D" id="3.40.1110.10">
    <property type="entry name" value="Calcium-transporting ATPase, cytoplasmic domain N"/>
    <property type="match status" value="1"/>
</dbReference>
<evidence type="ECO:0000256" key="5">
    <source>
        <dbReference type="ARBA" id="ARBA00022475"/>
    </source>
</evidence>
<evidence type="ECO:0000256" key="4">
    <source>
        <dbReference type="ARBA" id="ARBA00012790"/>
    </source>
</evidence>
<dbReference type="InterPro" id="IPR023298">
    <property type="entry name" value="ATPase_P-typ_TM_dom_sf"/>
</dbReference>
<dbReference type="Pfam" id="PF13246">
    <property type="entry name" value="Cation_ATPase"/>
    <property type="match status" value="1"/>
</dbReference>
<keyword evidence="7 17" id="KW-0812">Transmembrane</keyword>
<dbReference type="GO" id="GO:0005388">
    <property type="term" value="F:P-type calcium transporter activity"/>
    <property type="evidence" value="ECO:0007669"/>
    <property type="project" value="UniProtKB-EC"/>
</dbReference>
<dbReference type="Gene3D" id="3.40.50.1000">
    <property type="entry name" value="HAD superfamily/HAD-like"/>
    <property type="match status" value="2"/>
</dbReference>
<dbReference type="NCBIfam" id="TIGR01524">
    <property type="entry name" value="ATPase-IIIB_Mg"/>
    <property type="match status" value="1"/>
</dbReference>
<dbReference type="SFLD" id="SFLDG00002">
    <property type="entry name" value="C1.7:_P-type_atpase_like"/>
    <property type="match status" value="1"/>
</dbReference>
<evidence type="ECO:0000256" key="1">
    <source>
        <dbReference type="ARBA" id="ARBA00004326"/>
    </source>
</evidence>
<keyword evidence="5" id="KW-1003">Cell membrane</keyword>
<feature type="transmembrane region" description="Helical" evidence="17">
    <location>
        <begin position="99"/>
        <end position="118"/>
    </location>
</feature>
<dbReference type="GO" id="GO:0016887">
    <property type="term" value="F:ATP hydrolysis activity"/>
    <property type="evidence" value="ECO:0007669"/>
    <property type="project" value="InterPro"/>
</dbReference>
<evidence type="ECO:0000313" key="20">
    <source>
        <dbReference type="EMBL" id="KAL0264032.1"/>
    </source>
</evidence>
<dbReference type="InterPro" id="IPR023214">
    <property type="entry name" value="HAD_sf"/>
</dbReference>
<dbReference type="PROSITE" id="PS00154">
    <property type="entry name" value="ATPASE_E1_E2"/>
    <property type="match status" value="1"/>
</dbReference>
<evidence type="ECO:0000256" key="14">
    <source>
        <dbReference type="ARBA" id="ARBA00022989"/>
    </source>
</evidence>
<comment type="subcellular location">
    <subcellularLocation>
        <location evidence="2">Cell membrane</location>
        <topology evidence="2">Multi-pass membrane protein</topology>
    </subcellularLocation>
    <subcellularLocation>
        <location evidence="1">Sarcoplasmic reticulum membrane</location>
        <topology evidence="1">Multi-pass membrane protein</topology>
    </subcellularLocation>
</comment>
<dbReference type="InterPro" id="IPR006415">
    <property type="entry name" value="P-type_ATPase_IIIB"/>
</dbReference>
<dbReference type="Pfam" id="PF00122">
    <property type="entry name" value="E1-E2_ATPase"/>
    <property type="match status" value="1"/>
</dbReference>
<dbReference type="PANTHER" id="PTHR42861">
    <property type="entry name" value="CALCIUM-TRANSPORTING ATPASE"/>
    <property type="match status" value="1"/>
</dbReference>
<evidence type="ECO:0000256" key="9">
    <source>
        <dbReference type="ARBA" id="ARBA00022741"/>
    </source>
</evidence>
<reference evidence="20" key="1">
    <citation type="journal article" date="2024" name="Gigascience">
        <title>Chromosome-level genome of the poultry shaft louse Menopon gallinae provides insight into the host-switching and adaptive evolution of parasitic lice.</title>
        <authorList>
            <person name="Xu Y."/>
            <person name="Ma L."/>
            <person name="Liu S."/>
            <person name="Liang Y."/>
            <person name="Liu Q."/>
            <person name="He Z."/>
            <person name="Tian L."/>
            <person name="Duan Y."/>
            <person name="Cai W."/>
            <person name="Li H."/>
            <person name="Song F."/>
        </authorList>
    </citation>
    <scope>NUCLEOTIDE SEQUENCE</scope>
    <source>
        <strain evidence="20">Cailab_2023a</strain>
    </source>
</reference>
<keyword evidence="6" id="KW-0597">Phosphoprotein</keyword>
<evidence type="ECO:0000256" key="2">
    <source>
        <dbReference type="ARBA" id="ARBA00004651"/>
    </source>
</evidence>
<keyword evidence="11" id="KW-0460">Magnesium</keyword>
<keyword evidence="9" id="KW-0547">Nucleotide-binding</keyword>
<dbReference type="GO" id="GO:0005524">
    <property type="term" value="F:ATP binding"/>
    <property type="evidence" value="ECO:0007669"/>
    <property type="project" value="UniProtKB-KW"/>
</dbReference>
<evidence type="ECO:0000256" key="12">
    <source>
        <dbReference type="ARBA" id="ARBA00022951"/>
    </source>
</evidence>
<dbReference type="FunFam" id="3.40.50.1000:FF:000211">
    <property type="entry name" value="Plasma membrane ATPase"/>
    <property type="match status" value="1"/>
</dbReference>